<dbReference type="EMBL" id="MCFK01002449">
    <property type="protein sequence ID" value="RKF63625.1"/>
    <property type="molecule type" value="Genomic_DNA"/>
</dbReference>
<accession>A0A420I1S4</accession>
<evidence type="ECO:0000256" key="1">
    <source>
        <dbReference type="SAM" id="MobiDB-lite"/>
    </source>
</evidence>
<sequence>MRKGETQEMEPNDPNESSNESSDEDTFYSQDLESQIMSDPIFQEQQAGPSEQLENKTTPFNGDNFSNIPPLYEALHKKILQDVVN</sequence>
<gene>
    <name evidence="2" type="ORF">OnM2_024107</name>
</gene>
<dbReference type="Proteomes" id="UP000286134">
    <property type="component" value="Unassembled WGS sequence"/>
</dbReference>
<feature type="compositionally biased region" description="Polar residues" evidence="1">
    <location>
        <begin position="27"/>
        <end position="49"/>
    </location>
</feature>
<reference evidence="2 3" key="1">
    <citation type="journal article" date="2018" name="BMC Genomics">
        <title>Comparative genome analyses reveal sequence features reflecting distinct modes of host-adaptation between dicot and monocot powdery mildew.</title>
        <authorList>
            <person name="Wu Y."/>
            <person name="Ma X."/>
            <person name="Pan Z."/>
            <person name="Kale S.D."/>
            <person name="Song Y."/>
            <person name="King H."/>
            <person name="Zhang Q."/>
            <person name="Presley C."/>
            <person name="Deng X."/>
            <person name="Wei C.I."/>
            <person name="Xiao S."/>
        </authorList>
    </citation>
    <scope>NUCLEOTIDE SEQUENCE [LARGE SCALE GENOMIC DNA]</scope>
    <source>
        <strain evidence="2">UMSG2</strain>
    </source>
</reference>
<feature type="compositionally biased region" description="Polar residues" evidence="1">
    <location>
        <begin position="55"/>
        <end position="65"/>
    </location>
</feature>
<dbReference type="AlphaFoldDB" id="A0A420I1S4"/>
<keyword evidence="3" id="KW-1185">Reference proteome</keyword>
<comment type="caution">
    <text evidence="2">The sequence shown here is derived from an EMBL/GenBank/DDBJ whole genome shotgun (WGS) entry which is preliminary data.</text>
</comment>
<proteinExistence type="predicted"/>
<evidence type="ECO:0000313" key="2">
    <source>
        <dbReference type="EMBL" id="RKF63625.1"/>
    </source>
</evidence>
<feature type="region of interest" description="Disordered" evidence="1">
    <location>
        <begin position="1"/>
        <end position="65"/>
    </location>
</feature>
<protein>
    <submittedName>
        <fullName evidence="2">Uncharacterized protein</fullName>
    </submittedName>
</protein>
<organism evidence="2 3">
    <name type="scientific">Erysiphe neolycopersici</name>
    <dbReference type="NCBI Taxonomy" id="212602"/>
    <lineage>
        <taxon>Eukaryota</taxon>
        <taxon>Fungi</taxon>
        <taxon>Dikarya</taxon>
        <taxon>Ascomycota</taxon>
        <taxon>Pezizomycotina</taxon>
        <taxon>Leotiomycetes</taxon>
        <taxon>Erysiphales</taxon>
        <taxon>Erysiphaceae</taxon>
        <taxon>Erysiphe</taxon>
    </lineage>
</organism>
<name>A0A420I1S4_9PEZI</name>
<evidence type="ECO:0000313" key="3">
    <source>
        <dbReference type="Proteomes" id="UP000286134"/>
    </source>
</evidence>